<evidence type="ECO:0000313" key="2">
    <source>
        <dbReference type="Proteomes" id="UP000277204"/>
    </source>
</evidence>
<accession>A0A3P7Y0B2</accession>
<evidence type="ECO:0000313" key="1">
    <source>
        <dbReference type="EMBL" id="VDO66067.1"/>
    </source>
</evidence>
<gene>
    <name evidence="1" type="ORF">SMRZ_LOCUS5430</name>
</gene>
<dbReference type="EMBL" id="UZAI01001873">
    <property type="protein sequence ID" value="VDO66067.1"/>
    <property type="molecule type" value="Genomic_DNA"/>
</dbReference>
<name>A0A3P7Y0B2_9TREM</name>
<protein>
    <submittedName>
        <fullName evidence="1">Uncharacterized protein</fullName>
    </submittedName>
</protein>
<organism evidence="1 2">
    <name type="scientific">Schistosoma margrebowiei</name>
    <dbReference type="NCBI Taxonomy" id="48269"/>
    <lineage>
        <taxon>Eukaryota</taxon>
        <taxon>Metazoa</taxon>
        <taxon>Spiralia</taxon>
        <taxon>Lophotrochozoa</taxon>
        <taxon>Platyhelminthes</taxon>
        <taxon>Trematoda</taxon>
        <taxon>Digenea</taxon>
        <taxon>Strigeidida</taxon>
        <taxon>Schistosomatoidea</taxon>
        <taxon>Schistosomatidae</taxon>
        <taxon>Schistosoma</taxon>
    </lineage>
</organism>
<proteinExistence type="predicted"/>
<reference evidence="1 2" key="1">
    <citation type="submission" date="2018-11" db="EMBL/GenBank/DDBJ databases">
        <authorList>
            <consortium name="Pathogen Informatics"/>
        </authorList>
    </citation>
    <scope>NUCLEOTIDE SEQUENCE [LARGE SCALE GENOMIC DNA]</scope>
    <source>
        <strain evidence="1 2">Zambia</strain>
    </source>
</reference>
<sequence length="63" mass="7424">MKQLDLNLQLLYMHEAVRRPFLGLMVHLGDQKISLYDSQLAKEFDFQTSFWNVPQQMSPPKTV</sequence>
<dbReference type="Proteomes" id="UP000277204">
    <property type="component" value="Unassembled WGS sequence"/>
</dbReference>
<dbReference type="AlphaFoldDB" id="A0A3P7Y0B2"/>
<keyword evidence="2" id="KW-1185">Reference proteome</keyword>